<dbReference type="SUPFAM" id="SSF53448">
    <property type="entry name" value="Nucleotide-diphospho-sugar transferases"/>
    <property type="match status" value="1"/>
</dbReference>
<dbReference type="InterPro" id="IPR001173">
    <property type="entry name" value="Glyco_trans_2-like"/>
</dbReference>
<evidence type="ECO:0000259" key="1">
    <source>
        <dbReference type="Pfam" id="PF00535"/>
    </source>
</evidence>
<dbReference type="Pfam" id="PF00535">
    <property type="entry name" value="Glycos_transf_2"/>
    <property type="match status" value="1"/>
</dbReference>
<protein>
    <submittedName>
        <fullName evidence="2">Glycosyltransferase family 2 protein</fullName>
    </submittedName>
</protein>
<dbReference type="CDD" id="cd06420">
    <property type="entry name" value="GT2_Chondriotin_Pol_N"/>
    <property type="match status" value="1"/>
</dbReference>
<reference evidence="2 3" key="1">
    <citation type="submission" date="2021-05" db="EMBL/GenBank/DDBJ databases">
        <title>A Polyphasic approach of four new species of the genus Ohtaekwangia: Ohtaekwangia histidinii sp. nov., Ohtaekwangia cretensis sp. nov., Ohtaekwangia indiensis sp. nov., Ohtaekwangia reichenbachii sp. nov. from diverse environment.</title>
        <authorList>
            <person name="Octaviana S."/>
        </authorList>
    </citation>
    <scope>NUCLEOTIDE SEQUENCE [LARGE SCALE GENOMIC DNA]</scope>
    <source>
        <strain evidence="2 3">PWU20</strain>
    </source>
</reference>
<dbReference type="RefSeq" id="WP_254151356.1">
    <property type="nucleotide sequence ID" value="NZ_JAHESD010000001.1"/>
</dbReference>
<organism evidence="2 3">
    <name type="scientific">Chryseosolibacter indicus</name>
    <dbReference type="NCBI Taxonomy" id="2782351"/>
    <lineage>
        <taxon>Bacteria</taxon>
        <taxon>Pseudomonadati</taxon>
        <taxon>Bacteroidota</taxon>
        <taxon>Cytophagia</taxon>
        <taxon>Cytophagales</taxon>
        <taxon>Chryseotaleaceae</taxon>
        <taxon>Chryseosolibacter</taxon>
    </lineage>
</organism>
<dbReference type="InterPro" id="IPR029044">
    <property type="entry name" value="Nucleotide-diphossugar_trans"/>
</dbReference>
<gene>
    <name evidence="2" type="ORF">KK060_00095</name>
</gene>
<sequence length="291" mass="33210">MKVAIIISTYNSPLWLEKVLWGYAYQNFKDFSITIADDGSGPETKQLINQMRDMTGMSIDHVWHEHKGYRRQTILNKAIIESKADYLIFTDGDCIPRADFVKVHIEQAEKGRFLSGGYCKISMKLSETIGIKDVQSQLCFNLSWLKSIDKVKAAPSRKLWAKGGIANFLDYITPTKPTFNNCNSSAWREDILAVKGYDERMKYGGSDREIGERLTNYGVKGKQIRHRAIVLHLDHERGYKTKESIEANLAIRKNTRKNNITETPFGIKQRQNTEELVTTVQAEKNSALPTL</sequence>
<feature type="domain" description="Glycosyltransferase 2-like" evidence="1">
    <location>
        <begin position="5"/>
        <end position="113"/>
    </location>
</feature>
<name>A0ABS5VNQ5_9BACT</name>
<dbReference type="PANTHER" id="PTHR43685:SF3">
    <property type="entry name" value="SLR2126 PROTEIN"/>
    <property type="match status" value="1"/>
</dbReference>
<keyword evidence="3" id="KW-1185">Reference proteome</keyword>
<dbReference type="PANTHER" id="PTHR43685">
    <property type="entry name" value="GLYCOSYLTRANSFERASE"/>
    <property type="match status" value="1"/>
</dbReference>
<dbReference type="InterPro" id="IPR050834">
    <property type="entry name" value="Glycosyltransf_2"/>
</dbReference>
<dbReference type="Gene3D" id="3.90.550.10">
    <property type="entry name" value="Spore Coat Polysaccharide Biosynthesis Protein SpsA, Chain A"/>
    <property type="match status" value="1"/>
</dbReference>
<dbReference type="Proteomes" id="UP000772618">
    <property type="component" value="Unassembled WGS sequence"/>
</dbReference>
<evidence type="ECO:0000313" key="2">
    <source>
        <dbReference type="EMBL" id="MBT1701656.1"/>
    </source>
</evidence>
<dbReference type="EMBL" id="JAHESD010000001">
    <property type="protein sequence ID" value="MBT1701656.1"/>
    <property type="molecule type" value="Genomic_DNA"/>
</dbReference>
<evidence type="ECO:0000313" key="3">
    <source>
        <dbReference type="Proteomes" id="UP000772618"/>
    </source>
</evidence>
<comment type="caution">
    <text evidence="2">The sequence shown here is derived from an EMBL/GenBank/DDBJ whole genome shotgun (WGS) entry which is preliminary data.</text>
</comment>
<accession>A0ABS5VNQ5</accession>
<proteinExistence type="predicted"/>